<dbReference type="AlphaFoldDB" id="A0A1Y2MDP7"/>
<reference evidence="2 3" key="1">
    <citation type="journal article" date="2017" name="Genome Announc.">
        <title>Genome sequence of the saprophytic ascomycete Epicoccum nigrum ICMP 19927 strain isolated from New Zealand.</title>
        <authorList>
            <person name="Fokin M."/>
            <person name="Fleetwood D."/>
            <person name="Weir B.S."/>
            <person name="Villas-Boas S.G."/>
        </authorList>
    </citation>
    <scope>NUCLEOTIDE SEQUENCE [LARGE SCALE GENOMIC DNA]</scope>
    <source>
        <strain evidence="2 3">ICMP 19927</strain>
    </source>
</reference>
<dbReference type="STRING" id="105696.A0A1Y2MDP7"/>
<gene>
    <name evidence="2" type="ORF">B5807_00590</name>
</gene>
<feature type="compositionally biased region" description="Low complexity" evidence="1">
    <location>
        <begin position="133"/>
        <end position="148"/>
    </location>
</feature>
<proteinExistence type="predicted"/>
<accession>A0A1Y2MDP7</accession>
<evidence type="ECO:0000313" key="2">
    <source>
        <dbReference type="EMBL" id="OSS53909.1"/>
    </source>
</evidence>
<feature type="compositionally biased region" description="Basic and acidic residues" evidence="1">
    <location>
        <begin position="295"/>
        <end position="304"/>
    </location>
</feature>
<sequence length="502" mass="55382">MAFAVNPNAPAKTGPTYFQEYGLRIPRYNKQGKEILHARLAKELEPLGGTILRRIVETYDRSNGYQLVKNLTTDIAIARWIERVETLALGPHPESKLPSTAKEDLLVSLGFKKAKKAQDSQTKQDAPENKLNPQQAPLPAKAKAPQSQTKQGAPENKLNPEKASSAPKAKRPQSQIKQDTPEKKPNPQKIAPPPKAKAPTKPSAPPAPSVERKKEQELAKPSPISLQGGTPKDKRNPASNAAPLDAPQMPAKKKKFAASAPKPESTGEEDFDLEQTLLQELAAPSPPPQVTPAKNKRDNDENAARPDAPQAAVKKRKTEAASPTTSIPPPSTASIPTVRAGKAEATSPQPSPPPSSNHTDKEAPSGPLEEPFEEPPSDEPPFRAPGLHGRHDSFPPSDPSLLTGRGHRVPPSEWTLNLRYQSLRYDFYNRLYPFFPFLDRERRIRVDEHGMPELRRLRDMEAWMRAYRERWPGECVGHLWDCGCVNMGYYVKEGGGEASEEE</sequence>
<dbReference type="Proteomes" id="UP000193240">
    <property type="component" value="Unassembled WGS sequence"/>
</dbReference>
<name>A0A1Y2MDP7_EPING</name>
<evidence type="ECO:0000256" key="1">
    <source>
        <dbReference type="SAM" id="MobiDB-lite"/>
    </source>
</evidence>
<protein>
    <submittedName>
        <fullName evidence="2">Uncharacterized protein</fullName>
    </submittedName>
</protein>
<dbReference type="EMBL" id="KZ107838">
    <property type="protein sequence ID" value="OSS53909.1"/>
    <property type="molecule type" value="Genomic_DNA"/>
</dbReference>
<evidence type="ECO:0000313" key="3">
    <source>
        <dbReference type="Proteomes" id="UP000193240"/>
    </source>
</evidence>
<dbReference type="InParanoid" id="A0A1Y2MDP7"/>
<keyword evidence="3" id="KW-1185">Reference proteome</keyword>
<organism evidence="2 3">
    <name type="scientific">Epicoccum nigrum</name>
    <name type="common">Soil fungus</name>
    <name type="synonym">Epicoccum purpurascens</name>
    <dbReference type="NCBI Taxonomy" id="105696"/>
    <lineage>
        <taxon>Eukaryota</taxon>
        <taxon>Fungi</taxon>
        <taxon>Dikarya</taxon>
        <taxon>Ascomycota</taxon>
        <taxon>Pezizomycotina</taxon>
        <taxon>Dothideomycetes</taxon>
        <taxon>Pleosporomycetidae</taxon>
        <taxon>Pleosporales</taxon>
        <taxon>Pleosporineae</taxon>
        <taxon>Didymellaceae</taxon>
        <taxon>Epicoccum</taxon>
    </lineage>
</organism>
<feature type="region of interest" description="Disordered" evidence="1">
    <location>
        <begin position="116"/>
        <end position="408"/>
    </location>
</feature>
<feature type="compositionally biased region" description="Pro residues" evidence="1">
    <location>
        <begin position="190"/>
        <end position="208"/>
    </location>
</feature>